<accession>A0A1L7VQD8</accession>
<organism evidence="1 2">
    <name type="scientific">Fusarium proliferatum (strain ET1)</name>
    <name type="common">Orchid endophyte fungus</name>
    <dbReference type="NCBI Taxonomy" id="1227346"/>
    <lineage>
        <taxon>Eukaryota</taxon>
        <taxon>Fungi</taxon>
        <taxon>Dikarya</taxon>
        <taxon>Ascomycota</taxon>
        <taxon>Pezizomycotina</taxon>
        <taxon>Sordariomycetes</taxon>
        <taxon>Hypocreomycetidae</taxon>
        <taxon>Hypocreales</taxon>
        <taxon>Nectriaceae</taxon>
        <taxon>Fusarium</taxon>
        <taxon>Fusarium fujikuroi species complex</taxon>
    </lineage>
</organism>
<dbReference type="GeneID" id="42054853"/>
<dbReference type="EMBL" id="FJOF01000006">
    <property type="protein sequence ID" value="CZR42678.1"/>
    <property type="molecule type" value="Genomic_DNA"/>
</dbReference>
<keyword evidence="2" id="KW-1185">Reference proteome</keyword>
<dbReference type="VEuPathDB" id="FungiDB:FPRO_09981"/>
<gene>
    <name evidence="1" type="ORF">FPRO_09981</name>
</gene>
<sequence length="235" mass="27184">MPHSPPSKPSSDKSGRVAHLYLDESNFKISGAKAEEKRRRLDPKRHLDWHYDIRKLRGIIRKVTGMKVISVYGSNLHRGRVYQDLVLHSSRLFNFHRKGKGGEKKVDTNLVRELPRKDLIELTLLDNFLVTLTMARSSVRMWKLLFPRNCVVLLNPWHVVGQLVDKLASSNMYLIQSLNDGSRPHNDVVVLPHKRVRDPDIRLRFMLEDFKEKGLIAMTLAEYSLSSHQIKLFGS</sequence>
<proteinExistence type="predicted"/>
<protein>
    <submittedName>
        <fullName evidence="1">Uncharacterized protein</fullName>
    </submittedName>
</protein>
<dbReference type="AlphaFoldDB" id="A0A1L7VQD8"/>
<evidence type="ECO:0000313" key="1">
    <source>
        <dbReference type="EMBL" id="CZR42678.1"/>
    </source>
</evidence>
<dbReference type="Proteomes" id="UP000183971">
    <property type="component" value="Unassembled WGS sequence"/>
</dbReference>
<dbReference type="RefSeq" id="XP_031083269.1">
    <property type="nucleotide sequence ID" value="XM_031233431.1"/>
</dbReference>
<comment type="caution">
    <text evidence="1">The sequence shown here is derived from an EMBL/GenBank/DDBJ whole genome shotgun (WGS) entry which is preliminary data.</text>
</comment>
<evidence type="ECO:0000313" key="2">
    <source>
        <dbReference type="Proteomes" id="UP000183971"/>
    </source>
</evidence>
<reference evidence="2" key="1">
    <citation type="journal article" date="2016" name="Genome Biol. Evol.">
        <title>Comparative 'omics' of the Fusarium fujikuroi species complex highlights differences in genetic potential and metabolite synthesis.</title>
        <authorList>
            <person name="Niehaus E.-M."/>
            <person name="Muensterkoetter M."/>
            <person name="Proctor R.H."/>
            <person name="Brown D.W."/>
            <person name="Sharon A."/>
            <person name="Idan Y."/>
            <person name="Oren-Young L."/>
            <person name="Sieber C.M."/>
            <person name="Novak O."/>
            <person name="Pencik A."/>
            <person name="Tarkowska D."/>
            <person name="Hromadova K."/>
            <person name="Freeman S."/>
            <person name="Maymon M."/>
            <person name="Elazar M."/>
            <person name="Youssef S.A."/>
            <person name="El-Shabrawy E.S.M."/>
            <person name="Shalaby A.B.A."/>
            <person name="Houterman P."/>
            <person name="Brock N.L."/>
            <person name="Burkhardt I."/>
            <person name="Tsavkelova E.A."/>
            <person name="Dickschat J.S."/>
            <person name="Galuszka P."/>
            <person name="Gueldener U."/>
            <person name="Tudzynski B."/>
        </authorList>
    </citation>
    <scope>NUCLEOTIDE SEQUENCE [LARGE SCALE GENOMIC DNA]</scope>
    <source>
        <strain evidence="2">ET1</strain>
    </source>
</reference>
<name>A0A1L7VQD8_FUSPR</name>